<dbReference type="SUPFAM" id="SSF53822">
    <property type="entry name" value="Periplasmic binding protein-like I"/>
    <property type="match status" value="1"/>
</dbReference>
<evidence type="ECO:0000313" key="4">
    <source>
        <dbReference type="EMBL" id="AOV07418.1"/>
    </source>
</evidence>
<keyword evidence="5" id="KW-1185">Reference proteome</keyword>
<dbReference type="EMBL" id="CP017560">
    <property type="protein sequence ID" value="AOV07418.1"/>
    <property type="molecule type" value="Genomic_DNA"/>
</dbReference>
<proteinExistence type="inferred from homology"/>
<evidence type="ECO:0000313" key="5">
    <source>
        <dbReference type="Proteomes" id="UP000185746"/>
    </source>
</evidence>
<dbReference type="KEGG" id="surl:BI350_07615"/>
<dbReference type="InterPro" id="IPR028082">
    <property type="entry name" value="Peripla_BP_I"/>
</dbReference>
<dbReference type="Gene3D" id="3.40.50.2300">
    <property type="match status" value="2"/>
</dbReference>
<protein>
    <recommendedName>
        <fullName evidence="3">Leucine-binding protein domain-containing protein</fullName>
    </recommendedName>
</protein>
<dbReference type="PANTHER" id="PTHR30483">
    <property type="entry name" value="LEUCINE-SPECIFIC-BINDING PROTEIN"/>
    <property type="match status" value="1"/>
</dbReference>
<dbReference type="Pfam" id="PF13458">
    <property type="entry name" value="Peripla_BP_6"/>
    <property type="match status" value="1"/>
</dbReference>
<comment type="similarity">
    <text evidence="1">Belongs to the leucine-binding protein family.</text>
</comment>
<dbReference type="CDD" id="cd06340">
    <property type="entry name" value="PBP1_ABC_ligand_binding-like"/>
    <property type="match status" value="1"/>
</dbReference>
<accession>A0A1D8JFG0</accession>
<sequence>MMSVLLVIVGACSDSNVQGSDYESDGNSVKIGSIHPLSGGLAQEGQEMRDAIRLAIEEVNEAGGIKSLDGAKIELVESDHEGLAEKGVTEVQKLDSAKVVGIIGTYSSGVALPATQEAERSGIPFVVDIGSADEITERGFKYTFRMQPPATSFSKDFLTYFEEINKSTNTPLKTAVIVHEDSVFGSSIAKAINEQAEEYELEVLATLPHSAATADLSTTINKITSLKPDIVLSTTYLRDGVMLVEGLQNTKFTPKAIIGVANGAFSNASFITDEAAANQNLMDVNYTINPKSEEATKVKEAYLEKYNKHLGPNAAYSYMAAKVLIDAIERAGSTDRTAVMQALEETDYTDHILPQDTIKFDEKGQNINARAVLNQIFENESKVVYPEEYQEVEYVYPAN</sequence>
<keyword evidence="2" id="KW-0732">Signal</keyword>
<organism evidence="4 5">
    <name type="scientific">Sporosarcina ureilytica</name>
    <dbReference type="NCBI Taxonomy" id="298596"/>
    <lineage>
        <taxon>Bacteria</taxon>
        <taxon>Bacillati</taxon>
        <taxon>Bacillota</taxon>
        <taxon>Bacilli</taxon>
        <taxon>Bacillales</taxon>
        <taxon>Caryophanaceae</taxon>
        <taxon>Sporosarcina</taxon>
    </lineage>
</organism>
<dbReference type="InterPro" id="IPR028081">
    <property type="entry name" value="Leu-bd"/>
</dbReference>
<evidence type="ECO:0000259" key="3">
    <source>
        <dbReference type="Pfam" id="PF13458"/>
    </source>
</evidence>
<dbReference type="PANTHER" id="PTHR30483:SF37">
    <property type="entry name" value="ABC TRANSPORTER SUBSTRATE-BINDING PROTEIN"/>
    <property type="match status" value="1"/>
</dbReference>
<dbReference type="InterPro" id="IPR051010">
    <property type="entry name" value="BCAA_transport"/>
</dbReference>
<evidence type="ECO:0000256" key="1">
    <source>
        <dbReference type="ARBA" id="ARBA00010062"/>
    </source>
</evidence>
<dbReference type="AlphaFoldDB" id="A0A1D8JFG0"/>
<dbReference type="Proteomes" id="UP000185746">
    <property type="component" value="Chromosome"/>
</dbReference>
<feature type="domain" description="Leucine-binding protein" evidence="3">
    <location>
        <begin position="28"/>
        <end position="369"/>
    </location>
</feature>
<evidence type="ECO:0000256" key="2">
    <source>
        <dbReference type="ARBA" id="ARBA00022729"/>
    </source>
</evidence>
<gene>
    <name evidence="4" type="ORF">BI350_07615</name>
</gene>
<reference evidence="4 5" key="1">
    <citation type="submission" date="2016-09" db="EMBL/GenBank/DDBJ databases">
        <title>Complete genome sequence of the Lysinibacillus sphaericus LMG 22257, a specie of Bacillus with ureolytic activity that can effectively biodeposit calcium carbonate.</title>
        <authorList>
            <person name="Yan W."/>
        </authorList>
    </citation>
    <scope>NUCLEOTIDE SEQUENCE [LARGE SCALE GENOMIC DNA]</scope>
    <source>
        <strain evidence="4 5">LMG 22257</strain>
    </source>
</reference>
<name>A0A1D8JFG0_9BACL</name>